<dbReference type="InterPro" id="IPR052956">
    <property type="entry name" value="Mesenchyme-surface_protein"/>
</dbReference>
<dbReference type="AlphaFoldDB" id="A0A1I3N8V3"/>
<proteinExistence type="predicted"/>
<dbReference type="OrthoDB" id="9801679at2"/>
<dbReference type="NCBIfam" id="NF038117">
    <property type="entry name" value="choice_anch_I"/>
    <property type="match status" value="1"/>
</dbReference>
<dbReference type="InterPro" id="IPR015943">
    <property type="entry name" value="WD40/YVTN_repeat-like_dom_sf"/>
</dbReference>
<name>A0A1I3N8V3_9PLAN</name>
<gene>
    <name evidence="3" type="ORF">SAMN05421753_11530</name>
</gene>
<dbReference type="PANTHER" id="PTHR46928:SF1">
    <property type="entry name" value="MESENCHYME-SPECIFIC CELL SURFACE GLYCOPROTEIN"/>
    <property type="match status" value="1"/>
</dbReference>
<reference evidence="4" key="1">
    <citation type="submission" date="2016-10" db="EMBL/GenBank/DDBJ databases">
        <authorList>
            <person name="Varghese N."/>
            <person name="Submissions S."/>
        </authorList>
    </citation>
    <scope>NUCLEOTIDE SEQUENCE [LARGE SCALE GENOMIC DNA]</scope>
    <source>
        <strain evidence="4">DSM 26348</strain>
    </source>
</reference>
<dbReference type="Pfam" id="PF22494">
    <property type="entry name" value="choice_anch_I"/>
    <property type="match status" value="1"/>
</dbReference>
<keyword evidence="4" id="KW-1185">Reference proteome</keyword>
<feature type="compositionally biased region" description="Basic and acidic residues" evidence="1">
    <location>
        <begin position="430"/>
        <end position="447"/>
    </location>
</feature>
<evidence type="ECO:0000259" key="2">
    <source>
        <dbReference type="Pfam" id="PF22494"/>
    </source>
</evidence>
<feature type="domain" description="Choice-of-anchor I" evidence="2">
    <location>
        <begin position="60"/>
        <end position="534"/>
    </location>
</feature>
<dbReference type="PANTHER" id="PTHR46928">
    <property type="entry name" value="MESENCHYME-SPECIFIC CELL SURFACE GLYCOPROTEIN"/>
    <property type="match status" value="1"/>
</dbReference>
<sequence>MSLNLFTRMVLLAGVSLGIGCGASSISHSSKKPVSDDAASESVALIQPRETLNLTLLGGYDHGGVAGAEISALDAVSKRLLTVNGVSNAIDIQDLSRPDQPRFVKSVSVDDLGRPTSVVAKHGIIAVSIAAKDKQVTGQVLFLTADGEILKKLEVGYEPDMLTISPDGRWLLTANEAEPLPDYSFDPEGSISMIDLSLGVDGVSQSDVTNVGFQQFNAQRAALDSSIRISGPNATVSQDLEPEYIAVSVDSKTAWITCQENNAVAILDLDRREVTKLAGLGFKDHSQPGNGFDASDKDGGICIGNWPTKGMYQPDGIAAFQIEGQTYLITANEGEHRGYEGFNEQVRVADLQLDPKVFLDAKKLQKSENLGRLKTTNAFGDHNGDGLHEEIYSYGTRSFTIWSADVQKVFDSGDQFDRLTAEQHPALFNSDHEASELDGRSDSKGCEPESVTTGVINGRTYAFVALERISGIAVYDVTNPAEPVFETYFNNRTQDRHGGDLGPEGVLFVTAEASPTGRPLLIVSYEVSGTTRFFDLQSTESAAERTLSAAETESR</sequence>
<dbReference type="SUPFAM" id="SSF75011">
    <property type="entry name" value="3-carboxy-cis,cis-mucoante lactonizing enzyme"/>
    <property type="match status" value="1"/>
</dbReference>
<evidence type="ECO:0000313" key="3">
    <source>
        <dbReference type="EMBL" id="SFJ05668.1"/>
    </source>
</evidence>
<dbReference type="InterPro" id="IPR055188">
    <property type="entry name" value="Choice_anch_I"/>
</dbReference>
<evidence type="ECO:0000313" key="4">
    <source>
        <dbReference type="Proteomes" id="UP000199518"/>
    </source>
</evidence>
<dbReference type="RefSeq" id="WP_092053713.1">
    <property type="nucleotide sequence ID" value="NZ_FOQD01000015.1"/>
</dbReference>
<protein>
    <recommendedName>
        <fullName evidence="2">Choice-of-anchor I domain-containing protein</fullName>
    </recommendedName>
</protein>
<dbReference type="EMBL" id="FOQD01000015">
    <property type="protein sequence ID" value="SFJ05668.1"/>
    <property type="molecule type" value="Genomic_DNA"/>
</dbReference>
<dbReference type="STRING" id="1576369.SAMN05421753_11530"/>
<dbReference type="Proteomes" id="UP000199518">
    <property type="component" value="Unassembled WGS sequence"/>
</dbReference>
<feature type="region of interest" description="Disordered" evidence="1">
    <location>
        <begin position="425"/>
        <end position="449"/>
    </location>
</feature>
<accession>A0A1I3N8V3</accession>
<organism evidence="3 4">
    <name type="scientific">Planctomicrobium piriforme</name>
    <dbReference type="NCBI Taxonomy" id="1576369"/>
    <lineage>
        <taxon>Bacteria</taxon>
        <taxon>Pseudomonadati</taxon>
        <taxon>Planctomycetota</taxon>
        <taxon>Planctomycetia</taxon>
        <taxon>Planctomycetales</taxon>
        <taxon>Planctomycetaceae</taxon>
        <taxon>Planctomicrobium</taxon>
    </lineage>
</organism>
<dbReference type="Gene3D" id="2.130.10.10">
    <property type="entry name" value="YVTN repeat-like/Quinoprotein amine dehydrogenase"/>
    <property type="match status" value="1"/>
</dbReference>
<evidence type="ECO:0000256" key="1">
    <source>
        <dbReference type="SAM" id="MobiDB-lite"/>
    </source>
</evidence>